<evidence type="ECO:0000313" key="2">
    <source>
        <dbReference type="EMBL" id="MDY0883734.1"/>
    </source>
</evidence>
<dbReference type="RefSeq" id="WP_320508802.1">
    <property type="nucleotide sequence ID" value="NZ_JAXCLW010000003.1"/>
</dbReference>
<accession>A0ABU5ED34</accession>
<sequence>MAISNKIGLSSDEIRHGVAGALTVLKTWSITDQQILAILGARDLNELKNWVTGQVRNFPADLPHRIGLVSGIHAALRQRTRDNDHAAHWLGKPNASLEGKRPIDVMTGGNVIGLMLVRDHLRGGSSR</sequence>
<name>A0ABU5ED34_9PROT</name>
<reference evidence="2 3" key="1">
    <citation type="journal article" date="2016" name="Antonie Van Leeuwenhoek">
        <title>Dongia soli sp. nov., isolated from soil from Dokdo, Korea.</title>
        <authorList>
            <person name="Kim D.U."/>
            <person name="Lee H."/>
            <person name="Kim H."/>
            <person name="Kim S.G."/>
            <person name="Ka J.O."/>
        </authorList>
    </citation>
    <scope>NUCLEOTIDE SEQUENCE [LARGE SCALE GENOMIC DNA]</scope>
    <source>
        <strain evidence="2 3">D78</strain>
    </source>
</reference>
<dbReference type="Pfam" id="PF09722">
    <property type="entry name" value="Xre_MbcA_ParS_C"/>
    <property type="match status" value="1"/>
</dbReference>
<proteinExistence type="predicted"/>
<keyword evidence="3" id="KW-1185">Reference proteome</keyword>
<evidence type="ECO:0000313" key="3">
    <source>
        <dbReference type="Proteomes" id="UP001279642"/>
    </source>
</evidence>
<dbReference type="EMBL" id="JAXCLW010000003">
    <property type="protein sequence ID" value="MDY0883734.1"/>
    <property type="molecule type" value="Genomic_DNA"/>
</dbReference>
<dbReference type="InterPro" id="IPR024467">
    <property type="entry name" value="Xre/MbcA/ParS-like_toxin-bd"/>
</dbReference>
<evidence type="ECO:0000259" key="1">
    <source>
        <dbReference type="Pfam" id="PF09722"/>
    </source>
</evidence>
<organism evidence="2 3">
    <name type="scientific">Dongia soli</name>
    <dbReference type="NCBI Taxonomy" id="600628"/>
    <lineage>
        <taxon>Bacteria</taxon>
        <taxon>Pseudomonadati</taxon>
        <taxon>Pseudomonadota</taxon>
        <taxon>Alphaproteobacteria</taxon>
        <taxon>Rhodospirillales</taxon>
        <taxon>Dongiaceae</taxon>
        <taxon>Dongia</taxon>
    </lineage>
</organism>
<dbReference type="Proteomes" id="UP001279642">
    <property type="component" value="Unassembled WGS sequence"/>
</dbReference>
<comment type="caution">
    <text evidence="2">The sequence shown here is derived from an EMBL/GenBank/DDBJ whole genome shotgun (WGS) entry which is preliminary data.</text>
</comment>
<feature type="domain" description="Antitoxin Xre/MbcA/ParS-like toxin-binding" evidence="1">
    <location>
        <begin position="75"/>
        <end position="121"/>
    </location>
</feature>
<gene>
    <name evidence="2" type="ORF">SMD27_12850</name>
</gene>
<protein>
    <submittedName>
        <fullName evidence="2">MbcA/ParS/Xre antitoxin family protein</fullName>
    </submittedName>
</protein>